<dbReference type="Proteomes" id="UP000254084">
    <property type="component" value="Unassembled WGS sequence"/>
</dbReference>
<dbReference type="RefSeq" id="WP_084340481.1">
    <property type="nucleotide sequence ID" value="NZ_CP166923.2"/>
</dbReference>
<evidence type="ECO:0000313" key="2">
    <source>
        <dbReference type="Proteomes" id="UP000254084"/>
    </source>
</evidence>
<protein>
    <submittedName>
        <fullName evidence="1">Uncharacterized protein</fullName>
    </submittedName>
</protein>
<accession>A0A379K6P1</accession>
<gene>
    <name evidence="1" type="ORF">NCTC10860_02082</name>
</gene>
<sequence>MKATSIYTASSYSGALSLARQDGHTGEPTRRFWVGGQWHLAYPSTNPQLTLWQLRAARFKAWLAGFRHRAIVDTQRQIMRELRHG</sequence>
<dbReference type="AlphaFoldDB" id="A0A379K6P1"/>
<name>A0A379K6P1_ECTOL</name>
<organism evidence="1 2">
    <name type="scientific">Ectopseudomonas oleovorans</name>
    <name type="common">Pseudomonas oleovorans</name>
    <dbReference type="NCBI Taxonomy" id="301"/>
    <lineage>
        <taxon>Bacteria</taxon>
        <taxon>Pseudomonadati</taxon>
        <taxon>Pseudomonadota</taxon>
        <taxon>Gammaproteobacteria</taxon>
        <taxon>Pseudomonadales</taxon>
        <taxon>Pseudomonadaceae</taxon>
        <taxon>Ectopseudomonas</taxon>
    </lineage>
</organism>
<proteinExistence type="predicted"/>
<dbReference type="EMBL" id="UGUW01000004">
    <property type="protein sequence ID" value="SUD59771.1"/>
    <property type="molecule type" value="Genomic_DNA"/>
</dbReference>
<evidence type="ECO:0000313" key="1">
    <source>
        <dbReference type="EMBL" id="SUD59771.1"/>
    </source>
</evidence>
<reference evidence="1 2" key="1">
    <citation type="submission" date="2018-06" db="EMBL/GenBank/DDBJ databases">
        <authorList>
            <consortium name="Pathogen Informatics"/>
            <person name="Doyle S."/>
        </authorList>
    </citation>
    <scope>NUCLEOTIDE SEQUENCE [LARGE SCALE GENOMIC DNA]</scope>
    <source>
        <strain evidence="1 2">NCTC10860</strain>
    </source>
</reference>